<evidence type="ECO:0000313" key="6">
    <source>
        <dbReference type="EMBL" id="KXU34946.1"/>
    </source>
</evidence>
<dbReference type="PANTHER" id="PTHR12151:SF25">
    <property type="entry name" value="LINALOOL DEHYDRATASE_ISOMERASE DOMAIN-CONTAINING PROTEIN"/>
    <property type="match status" value="1"/>
</dbReference>
<feature type="binding site" evidence="3">
    <location>
        <position position="264"/>
    </location>
    <ligand>
        <name>Cu cation</name>
        <dbReference type="ChEBI" id="CHEBI:23378"/>
    </ligand>
</feature>
<organism evidence="6 7">
    <name type="scientific">Cephaloticoccus capnophilus</name>
    <dbReference type="NCBI Taxonomy" id="1548208"/>
    <lineage>
        <taxon>Bacteria</taxon>
        <taxon>Pseudomonadati</taxon>
        <taxon>Verrucomicrobiota</taxon>
        <taxon>Opitutia</taxon>
        <taxon>Opitutales</taxon>
        <taxon>Opitutaceae</taxon>
        <taxon>Cephaloticoccus</taxon>
    </lineage>
</organism>
<evidence type="ECO:0000256" key="3">
    <source>
        <dbReference type="PIRSR" id="PIRSR603782-1"/>
    </source>
</evidence>
<evidence type="ECO:0000256" key="4">
    <source>
        <dbReference type="PIRSR" id="PIRSR603782-2"/>
    </source>
</evidence>
<dbReference type="InterPro" id="IPR013766">
    <property type="entry name" value="Thioredoxin_domain"/>
</dbReference>
<dbReference type="CDD" id="cd02968">
    <property type="entry name" value="SCO"/>
    <property type="match status" value="1"/>
</dbReference>
<dbReference type="STRING" id="1548208.AXK12_06150"/>
<dbReference type="EMBL" id="LSZP01000046">
    <property type="protein sequence ID" value="KXU34946.1"/>
    <property type="molecule type" value="Genomic_DNA"/>
</dbReference>
<comment type="caution">
    <text evidence="6">The sequence shown here is derived from an EMBL/GenBank/DDBJ whole genome shotgun (WGS) entry which is preliminary data.</text>
</comment>
<keyword evidence="3" id="KW-0479">Metal-binding</keyword>
<keyword evidence="7" id="KW-1185">Reference proteome</keyword>
<dbReference type="OrthoDB" id="9811998at2"/>
<evidence type="ECO:0000313" key="7">
    <source>
        <dbReference type="Proteomes" id="UP000071392"/>
    </source>
</evidence>
<gene>
    <name evidence="6" type="ORF">AXK12_06150</name>
</gene>
<evidence type="ECO:0000259" key="5">
    <source>
        <dbReference type="PROSITE" id="PS51352"/>
    </source>
</evidence>
<dbReference type="GO" id="GO:0046872">
    <property type="term" value="F:metal ion binding"/>
    <property type="evidence" value="ECO:0007669"/>
    <property type="project" value="UniProtKB-KW"/>
</dbReference>
<dbReference type="InterPro" id="IPR042230">
    <property type="entry name" value="CusF_sf"/>
</dbReference>
<evidence type="ECO:0000256" key="1">
    <source>
        <dbReference type="ARBA" id="ARBA00010996"/>
    </source>
</evidence>
<dbReference type="AlphaFoldDB" id="A0A139SK95"/>
<comment type="similarity">
    <text evidence="1">Belongs to the SCO1/2 family.</text>
</comment>
<dbReference type="Gene3D" id="3.40.30.10">
    <property type="entry name" value="Glutaredoxin"/>
    <property type="match status" value="1"/>
</dbReference>
<dbReference type="SUPFAM" id="SSF52833">
    <property type="entry name" value="Thioredoxin-like"/>
    <property type="match status" value="1"/>
</dbReference>
<feature type="disulfide bond" description="Redox-active" evidence="4">
    <location>
        <begin position="175"/>
        <end position="181"/>
    </location>
</feature>
<feature type="binding site" evidence="3">
    <location>
        <position position="175"/>
    </location>
    <ligand>
        <name>Cu cation</name>
        <dbReference type="ChEBI" id="CHEBI:23378"/>
    </ligand>
</feature>
<dbReference type="RefSeq" id="WP_068712436.1">
    <property type="nucleotide sequence ID" value="NZ_LSZP01000046.1"/>
</dbReference>
<evidence type="ECO:0000256" key="2">
    <source>
        <dbReference type="ARBA" id="ARBA00023008"/>
    </source>
</evidence>
<dbReference type="Pfam" id="PF02630">
    <property type="entry name" value="SCO1-SenC"/>
    <property type="match status" value="1"/>
</dbReference>
<name>A0A139SK95_9BACT</name>
<dbReference type="InterPro" id="IPR036249">
    <property type="entry name" value="Thioredoxin-like_sf"/>
</dbReference>
<dbReference type="PROSITE" id="PS51352">
    <property type="entry name" value="THIOREDOXIN_2"/>
    <property type="match status" value="1"/>
</dbReference>
<dbReference type="PANTHER" id="PTHR12151">
    <property type="entry name" value="ELECTRON TRANSPORT PROTIN SCO1/SENC FAMILY MEMBER"/>
    <property type="match status" value="1"/>
</dbReference>
<proteinExistence type="inferred from homology"/>
<dbReference type="InterPro" id="IPR003782">
    <property type="entry name" value="SCO1/SenC"/>
</dbReference>
<sequence>MQSITRATRVGLFGLLIFAASCDRNAPPAEAESAQETGYPLVGEVISVDAAARILVVHHEEIPDYMPEMVMEFSVSAGDVANAQVGQKIRAKMIPQDGGPYRLVEIWPLDPMSDSLVKAGADALRQDTMIRGRGVYREVGESLPGFTLYDQTGAVVQSTRFRGKQVMLNFIYTRCPVATMCPAATMKMMETQRLAAEAGVQNLELISITLDPEYDSPGVLRDYAAARGIDTVNFSFLTGPERAIRDLLAQFGVLAKFEGPLINHTLATLLIDTDGRIIHRADGTQWEPRDFVAKMHRQ</sequence>
<feature type="binding site" evidence="3">
    <location>
        <position position="181"/>
    </location>
    <ligand>
        <name>Cu cation</name>
        <dbReference type="ChEBI" id="CHEBI:23378"/>
    </ligand>
</feature>
<dbReference type="InterPro" id="IPR021647">
    <property type="entry name" value="CusF_Ec"/>
</dbReference>
<dbReference type="PROSITE" id="PS51257">
    <property type="entry name" value="PROKAR_LIPOPROTEIN"/>
    <property type="match status" value="1"/>
</dbReference>
<dbReference type="Proteomes" id="UP000071392">
    <property type="component" value="Unassembled WGS sequence"/>
</dbReference>
<dbReference type="Gene3D" id="2.40.50.320">
    <property type="entry name" value="Copper binding periplasmic protein CusF"/>
    <property type="match status" value="1"/>
</dbReference>
<reference evidence="6 7" key="1">
    <citation type="submission" date="2016-02" db="EMBL/GenBank/DDBJ databases">
        <authorList>
            <person name="Wen L."/>
            <person name="He K."/>
            <person name="Yang H."/>
        </authorList>
    </citation>
    <scope>NUCLEOTIDE SEQUENCE [LARGE SCALE GENOMIC DNA]</scope>
    <source>
        <strain evidence="6 7">CV41</strain>
    </source>
</reference>
<dbReference type="Pfam" id="PF11604">
    <property type="entry name" value="CusF_Ec"/>
    <property type="match status" value="1"/>
</dbReference>
<feature type="domain" description="Thioredoxin" evidence="5">
    <location>
        <begin position="137"/>
        <end position="298"/>
    </location>
</feature>
<protein>
    <submittedName>
        <fullName evidence="6">Electron transporter SenC</fullName>
    </submittedName>
</protein>
<accession>A0A139SK95</accession>
<keyword evidence="4" id="KW-1015">Disulfide bond</keyword>
<keyword evidence="2 3" id="KW-0186">Copper</keyword>